<dbReference type="InterPro" id="IPR050799">
    <property type="entry name" value="ZIP_Transporter"/>
</dbReference>
<evidence type="ECO:0000313" key="9">
    <source>
        <dbReference type="Proteomes" id="UP000694941"/>
    </source>
</evidence>
<dbReference type="InterPro" id="IPR003689">
    <property type="entry name" value="ZIP"/>
</dbReference>
<proteinExistence type="inferred from homology"/>
<reference evidence="10" key="1">
    <citation type="submission" date="2025-08" db="UniProtKB">
        <authorList>
            <consortium name="RefSeq"/>
        </authorList>
    </citation>
    <scope>IDENTIFICATION</scope>
    <source>
        <tissue evidence="10">Muscle</tissue>
    </source>
</reference>
<feature type="transmembrane region" description="Helical" evidence="7">
    <location>
        <begin position="660"/>
        <end position="683"/>
    </location>
</feature>
<evidence type="ECO:0000256" key="1">
    <source>
        <dbReference type="ARBA" id="ARBA00004141"/>
    </source>
</evidence>
<evidence type="ECO:0000256" key="6">
    <source>
        <dbReference type="SAM" id="MobiDB-lite"/>
    </source>
</evidence>
<comment type="subcellular location">
    <subcellularLocation>
        <location evidence="1">Membrane</location>
        <topology evidence="1">Multi-pass membrane protein</topology>
    </subcellularLocation>
</comment>
<feature type="transmembrane region" description="Helical" evidence="7">
    <location>
        <begin position="598"/>
        <end position="621"/>
    </location>
</feature>
<evidence type="ECO:0000256" key="8">
    <source>
        <dbReference type="SAM" id="SignalP"/>
    </source>
</evidence>
<evidence type="ECO:0000256" key="2">
    <source>
        <dbReference type="ARBA" id="ARBA00006939"/>
    </source>
</evidence>
<feature type="transmembrane region" description="Helical" evidence="7">
    <location>
        <begin position="356"/>
        <end position="379"/>
    </location>
</feature>
<feature type="signal peptide" evidence="8">
    <location>
        <begin position="1"/>
        <end position="28"/>
    </location>
</feature>
<feature type="region of interest" description="Disordered" evidence="6">
    <location>
        <begin position="161"/>
        <end position="190"/>
    </location>
</feature>
<evidence type="ECO:0000256" key="5">
    <source>
        <dbReference type="ARBA" id="ARBA00023136"/>
    </source>
</evidence>
<keyword evidence="8" id="KW-0732">Signal</keyword>
<accession>A0ABM1BVV3</accession>
<feature type="transmembrane region" description="Helical" evidence="7">
    <location>
        <begin position="313"/>
        <end position="336"/>
    </location>
</feature>
<dbReference type="Proteomes" id="UP000694941">
    <property type="component" value="Unplaced"/>
</dbReference>
<dbReference type="Pfam" id="PF02535">
    <property type="entry name" value="Zip"/>
    <property type="match status" value="1"/>
</dbReference>
<gene>
    <name evidence="10" type="primary">LOC106473539</name>
</gene>
<organism evidence="9 10">
    <name type="scientific">Limulus polyphemus</name>
    <name type="common">Atlantic horseshoe crab</name>
    <dbReference type="NCBI Taxonomy" id="6850"/>
    <lineage>
        <taxon>Eukaryota</taxon>
        <taxon>Metazoa</taxon>
        <taxon>Ecdysozoa</taxon>
        <taxon>Arthropoda</taxon>
        <taxon>Chelicerata</taxon>
        <taxon>Merostomata</taxon>
        <taxon>Xiphosura</taxon>
        <taxon>Limulidae</taxon>
        <taxon>Limulus</taxon>
    </lineage>
</organism>
<dbReference type="PANTHER" id="PTHR12191">
    <property type="entry name" value="SOLUTE CARRIER FAMILY 39"/>
    <property type="match status" value="1"/>
</dbReference>
<keyword evidence="4 7" id="KW-1133">Transmembrane helix</keyword>
<protein>
    <submittedName>
        <fullName evidence="10">Zinc transporter ZIP6-like isoform X1</fullName>
    </submittedName>
</protein>
<dbReference type="GeneID" id="106473539"/>
<evidence type="ECO:0000256" key="7">
    <source>
        <dbReference type="SAM" id="Phobius"/>
    </source>
</evidence>
<dbReference type="RefSeq" id="XP_013789677.1">
    <property type="nucleotide sequence ID" value="XM_013934223.2"/>
</dbReference>
<sequence>MFPVGDHKTVFLLTSCLLSQVFISYCHCDHEFSNASPHENVFNKNGSVTIDHNVFLKQIFHKYGDNGVITLEGFERLLESLGIGEVAIHDHHLALNRKDNHIFHDEHRNEQAIKNSAKLKQIKTVGKENKHENTASDTGFRPSVRDLQIISKSQSVTDEKRYITGGRKLERKGKLAQDERPKKKKNSSSLNFVENMNIHADHVAKVVKYPQKCLTAMEILLHFNLNPADSFITQKDFLHLCPAIIYELEQHHCKDIGDCHSDIHEEKDKPSSRNSYALAYGSAAVIVISLCGIVSVAIVPVMQRLFYQTLLQFLVGLAIGSLSGDALLHLLPHAMAGGEKHKHDNKNTGETEGEHVWRGLVALAGIYILFLAERALHLLTSYQTKRKNKCKKRSIHKFPSVPGSFNTLQRIQMDCGTNVGEKLSHYQQNGIVSEDTDLEVLQKLHNSFGKKDDCEYSADVPEDSSPFCNYSSIKSDLASVDNKADVSCDEQCHRDTVYYHKDDNHSYVITVADHHHHQDKGHGHSHEVPTSVSAVAWMVIMGDGFHNFCDGLAIGAAFASGTSGGLSTTIAVFCHELPHELGDFAMLLKAGMTVKQALLYNGLSSILCFLGMVIGVTLGNVSSANEWIFAGAAGMFLYIALVDMVPELESYPSHWKFHSLHLLGIQILGISVGISVMLVVAVYEQDLKSSIG</sequence>
<keyword evidence="9" id="KW-1185">Reference proteome</keyword>
<feature type="transmembrane region" description="Helical" evidence="7">
    <location>
        <begin position="627"/>
        <end position="648"/>
    </location>
</feature>
<dbReference type="PANTHER" id="PTHR12191:SF37">
    <property type="entry name" value="ZINC TRANSPORTER FOI"/>
    <property type="match status" value="1"/>
</dbReference>
<keyword evidence="5 7" id="KW-0472">Membrane</keyword>
<comment type="similarity">
    <text evidence="2">Belongs to the ZIP transporter (TC 2.A.5) family.</text>
</comment>
<evidence type="ECO:0000313" key="10">
    <source>
        <dbReference type="RefSeq" id="XP_013789677.1"/>
    </source>
</evidence>
<keyword evidence="3 7" id="KW-0812">Transmembrane</keyword>
<feature type="chain" id="PRO_5047396022" evidence="8">
    <location>
        <begin position="29"/>
        <end position="692"/>
    </location>
</feature>
<evidence type="ECO:0000256" key="3">
    <source>
        <dbReference type="ARBA" id="ARBA00022692"/>
    </source>
</evidence>
<evidence type="ECO:0000256" key="4">
    <source>
        <dbReference type="ARBA" id="ARBA00022989"/>
    </source>
</evidence>
<name>A0ABM1BVV3_LIMPO</name>
<feature type="transmembrane region" description="Helical" evidence="7">
    <location>
        <begin position="277"/>
        <end position="301"/>
    </location>
</feature>
<feature type="compositionally biased region" description="Basic and acidic residues" evidence="6">
    <location>
        <begin position="172"/>
        <end position="181"/>
    </location>
</feature>